<evidence type="ECO:0000256" key="1">
    <source>
        <dbReference type="SAM" id="MobiDB-lite"/>
    </source>
</evidence>
<evidence type="ECO:0000313" key="2">
    <source>
        <dbReference type="EnsemblPlants" id="PGSC0003DMT400029551"/>
    </source>
</evidence>
<feature type="compositionally biased region" description="Polar residues" evidence="1">
    <location>
        <begin position="152"/>
        <end position="167"/>
    </location>
</feature>
<protein>
    <submittedName>
        <fullName evidence="2">Transposon MuDR mudrA</fullName>
    </submittedName>
</protein>
<reference evidence="2" key="2">
    <citation type="submission" date="2015-06" db="UniProtKB">
        <authorList>
            <consortium name="EnsemblPlants"/>
        </authorList>
    </citation>
    <scope>IDENTIFICATION</scope>
    <source>
        <strain evidence="2">DM1-3 516 R44</strain>
    </source>
</reference>
<feature type="compositionally biased region" description="Polar residues" evidence="1">
    <location>
        <begin position="39"/>
        <end position="61"/>
    </location>
</feature>
<feature type="region of interest" description="Disordered" evidence="1">
    <location>
        <begin position="140"/>
        <end position="167"/>
    </location>
</feature>
<accession>M1AT00</accession>
<dbReference type="EnsemblPlants" id="PGSC0003DMT400029551">
    <property type="protein sequence ID" value="PGSC0003DMT400029551"/>
    <property type="gene ID" value="PGSC0003DMG400011366"/>
</dbReference>
<dbReference type="InParanoid" id="M1AT00"/>
<dbReference type="HOGENOM" id="CLU_1716456_0_0_1"/>
<name>M1AT00_SOLTU</name>
<dbReference type="AlphaFoldDB" id="M1AT00"/>
<evidence type="ECO:0000313" key="3">
    <source>
        <dbReference type="Proteomes" id="UP000011115"/>
    </source>
</evidence>
<reference evidence="3" key="1">
    <citation type="journal article" date="2011" name="Nature">
        <title>Genome sequence and analysis of the tuber crop potato.</title>
        <authorList>
            <consortium name="The Potato Genome Sequencing Consortium"/>
        </authorList>
    </citation>
    <scope>NUCLEOTIDE SEQUENCE [LARGE SCALE GENOMIC DNA]</scope>
    <source>
        <strain evidence="3">cv. DM1-3 516 R44</strain>
    </source>
</reference>
<keyword evidence="3" id="KW-1185">Reference proteome</keyword>
<feature type="region of interest" description="Disordered" evidence="1">
    <location>
        <begin position="25"/>
        <end position="73"/>
    </location>
</feature>
<dbReference type="OMA" id="VNLRFHI"/>
<organism evidence="2 3">
    <name type="scientific">Solanum tuberosum</name>
    <name type="common">Potato</name>
    <dbReference type="NCBI Taxonomy" id="4113"/>
    <lineage>
        <taxon>Eukaryota</taxon>
        <taxon>Viridiplantae</taxon>
        <taxon>Streptophyta</taxon>
        <taxon>Embryophyta</taxon>
        <taxon>Tracheophyta</taxon>
        <taxon>Spermatophyta</taxon>
        <taxon>Magnoliopsida</taxon>
        <taxon>eudicotyledons</taxon>
        <taxon>Gunneridae</taxon>
        <taxon>Pentapetalae</taxon>
        <taxon>asterids</taxon>
        <taxon>lamiids</taxon>
        <taxon>Solanales</taxon>
        <taxon>Solanaceae</taxon>
        <taxon>Solanoideae</taxon>
        <taxon>Solaneae</taxon>
        <taxon>Solanum</taxon>
    </lineage>
</organism>
<dbReference type="Proteomes" id="UP000011115">
    <property type="component" value="Unassembled WGS sequence"/>
</dbReference>
<proteinExistence type="predicted"/>
<dbReference type="PaxDb" id="4113-PGSC0003DMT400029551"/>
<dbReference type="Gramene" id="PGSC0003DMT400029551">
    <property type="protein sequence ID" value="PGSC0003DMT400029551"/>
    <property type="gene ID" value="PGSC0003DMG400011366"/>
</dbReference>
<sequence length="167" mass="17739">MDTKYVNLRFHIGGILVSEGITTSQASASSKRSGKQKSHSTPAVQQSQSSEPSQAIVQSDSGNRKGANNAFKRPRVVGHGVFVSKDGFICAEQGRSISRVIKSGAQEKLISSAIVTGDLGYAPSKGLKWKGKSAITGRQLQHKSALLRQKNIKSQTSSQGATRTEGV</sequence>